<dbReference type="InterPro" id="IPR010045">
    <property type="entry name" value="DeoB"/>
</dbReference>
<protein>
    <recommendedName>
        <fullName evidence="6 7">Phosphopentomutase</fullName>
        <ecNumber evidence="6 7">5.4.2.7</ecNumber>
    </recommendedName>
    <alternativeName>
        <fullName evidence="6">Phosphodeoxyribomutase</fullName>
    </alternativeName>
</protein>
<feature type="binding site" evidence="6">
    <location>
        <position position="327"/>
    </location>
    <ligand>
        <name>Mn(2+)</name>
        <dbReference type="ChEBI" id="CHEBI:29035"/>
        <label>1</label>
    </ligand>
</feature>
<dbReference type="GO" id="GO:0006018">
    <property type="term" value="P:2-deoxyribose 1-phosphate catabolic process"/>
    <property type="evidence" value="ECO:0007669"/>
    <property type="project" value="UniProtKB-UniRule"/>
</dbReference>
<dbReference type="Proteomes" id="UP000693672">
    <property type="component" value="Unassembled WGS sequence"/>
</dbReference>
<dbReference type="PANTHER" id="PTHR21110">
    <property type="entry name" value="PHOSPHOPENTOMUTASE"/>
    <property type="match status" value="1"/>
</dbReference>
<dbReference type="PANTHER" id="PTHR21110:SF0">
    <property type="entry name" value="PHOSPHOPENTOMUTASE"/>
    <property type="match status" value="1"/>
</dbReference>
<feature type="domain" description="Metalloenzyme" evidence="8">
    <location>
        <begin position="4"/>
        <end position="376"/>
    </location>
</feature>
<comment type="pathway">
    <text evidence="6">Carbohydrate degradation; 2-deoxy-D-ribose 1-phosphate degradation; D-glyceraldehyde 3-phosphate and acetaldehyde from 2-deoxy-alpha-D-ribose 1-phosphate: step 1/2.</text>
</comment>
<comment type="catalytic activity">
    <reaction evidence="6">
        <text>2-deoxy-alpha-D-ribose 1-phosphate = 2-deoxy-D-ribose 5-phosphate</text>
        <dbReference type="Rhea" id="RHEA:27658"/>
        <dbReference type="ChEBI" id="CHEBI:57259"/>
        <dbReference type="ChEBI" id="CHEBI:62877"/>
        <dbReference type="EC" id="5.4.2.7"/>
    </reaction>
</comment>
<dbReference type="NCBIfam" id="TIGR01696">
    <property type="entry name" value="deoB"/>
    <property type="match status" value="1"/>
</dbReference>
<dbReference type="RefSeq" id="WP_246627331.1">
    <property type="nucleotide sequence ID" value="NZ_CAJVAS010000004.1"/>
</dbReference>
<keyword evidence="3 6" id="KW-0479">Metal-binding</keyword>
<evidence type="ECO:0000256" key="1">
    <source>
        <dbReference type="ARBA" id="ARBA00010373"/>
    </source>
</evidence>
<comment type="function">
    <text evidence="6">Isomerase that catalyzes the conversion of deoxy-ribose 1-phosphate (dRib-1-P) and ribose 1-phosphate (Rib-1-P) to deoxy-ribose 5-phosphate (dRib-5-P) and ribose 5-phosphate (Rib-5-P), respectively.</text>
</comment>
<gene>
    <name evidence="6 9" type="primary">deoB</name>
    <name evidence="9" type="ORF">PAESOLCIP111_01490</name>
</gene>
<evidence type="ECO:0000256" key="3">
    <source>
        <dbReference type="ARBA" id="ARBA00022723"/>
    </source>
</evidence>
<evidence type="ECO:0000313" key="9">
    <source>
        <dbReference type="EMBL" id="CAG7612157.1"/>
    </source>
</evidence>
<feature type="binding site" evidence="6">
    <location>
        <position position="12"/>
    </location>
    <ligand>
        <name>Mn(2+)</name>
        <dbReference type="ChEBI" id="CHEBI:29035"/>
        <label>1</label>
    </ligand>
</feature>
<keyword evidence="10" id="KW-1185">Reference proteome</keyword>
<evidence type="ECO:0000256" key="2">
    <source>
        <dbReference type="ARBA" id="ARBA00022490"/>
    </source>
</evidence>
<dbReference type="AlphaFoldDB" id="A0A916K0R3"/>
<feature type="binding site" evidence="6">
    <location>
        <position position="338"/>
    </location>
    <ligand>
        <name>Mn(2+)</name>
        <dbReference type="ChEBI" id="CHEBI:29035"/>
        <label>2</label>
    </ligand>
</feature>
<comment type="cofactor">
    <cofactor evidence="6">
        <name>Mn(2+)</name>
        <dbReference type="ChEBI" id="CHEBI:29035"/>
    </cofactor>
    <text evidence="6">Binds 2 manganese ions.</text>
</comment>
<dbReference type="GO" id="GO:0043094">
    <property type="term" value="P:metabolic compound salvage"/>
    <property type="evidence" value="ECO:0007669"/>
    <property type="project" value="UniProtKB-UniRule"/>
</dbReference>
<dbReference type="EMBL" id="CAJVAS010000004">
    <property type="protein sequence ID" value="CAG7612157.1"/>
    <property type="molecule type" value="Genomic_DNA"/>
</dbReference>
<feature type="binding site" evidence="6">
    <location>
        <position position="326"/>
    </location>
    <ligand>
        <name>Mn(2+)</name>
        <dbReference type="ChEBI" id="CHEBI:29035"/>
        <label>1</label>
    </ligand>
</feature>
<comment type="similarity">
    <text evidence="1 6">Belongs to the phosphopentomutase family.</text>
</comment>
<comment type="caution">
    <text evidence="9">The sequence shown here is derived from an EMBL/GenBank/DDBJ whole genome shotgun (WGS) entry which is preliminary data.</text>
</comment>
<evidence type="ECO:0000259" key="8">
    <source>
        <dbReference type="Pfam" id="PF01676"/>
    </source>
</evidence>
<feature type="binding site" evidence="6">
    <location>
        <position position="290"/>
    </location>
    <ligand>
        <name>Mn(2+)</name>
        <dbReference type="ChEBI" id="CHEBI:29035"/>
        <label>2</label>
    </ligand>
</feature>
<comment type="catalytic activity">
    <reaction evidence="6">
        <text>alpha-D-ribose 1-phosphate = D-ribose 5-phosphate</text>
        <dbReference type="Rhea" id="RHEA:18793"/>
        <dbReference type="ChEBI" id="CHEBI:57720"/>
        <dbReference type="ChEBI" id="CHEBI:78346"/>
        <dbReference type="EC" id="5.4.2.7"/>
    </reaction>
</comment>
<dbReference type="FunFam" id="3.30.70.1250:FF:000001">
    <property type="entry name" value="Phosphopentomutase"/>
    <property type="match status" value="1"/>
</dbReference>
<dbReference type="Pfam" id="PF01676">
    <property type="entry name" value="Metalloenzyme"/>
    <property type="match status" value="1"/>
</dbReference>
<name>A0A916K0R3_9BACL</name>
<keyword evidence="2 6" id="KW-0963">Cytoplasm</keyword>
<dbReference type="NCBIfam" id="NF003766">
    <property type="entry name" value="PRK05362.1"/>
    <property type="match status" value="1"/>
</dbReference>
<dbReference type="GO" id="GO:0000287">
    <property type="term" value="F:magnesium ion binding"/>
    <property type="evidence" value="ECO:0007669"/>
    <property type="project" value="UniProtKB-UniRule"/>
</dbReference>
<comment type="subcellular location">
    <subcellularLocation>
        <location evidence="6">Cytoplasm</location>
    </subcellularLocation>
</comment>
<dbReference type="GO" id="GO:0030145">
    <property type="term" value="F:manganese ion binding"/>
    <property type="evidence" value="ECO:0007669"/>
    <property type="project" value="UniProtKB-UniRule"/>
</dbReference>
<organism evidence="9 10">
    <name type="scientific">Paenibacillus solanacearum</name>
    <dbReference type="NCBI Taxonomy" id="2048548"/>
    <lineage>
        <taxon>Bacteria</taxon>
        <taxon>Bacillati</taxon>
        <taxon>Bacillota</taxon>
        <taxon>Bacilli</taxon>
        <taxon>Bacillales</taxon>
        <taxon>Paenibacillaceae</taxon>
        <taxon>Paenibacillus</taxon>
    </lineage>
</organism>
<keyword evidence="5 6" id="KW-0413">Isomerase</keyword>
<dbReference type="GO" id="GO:0008973">
    <property type="term" value="F:phosphopentomutase activity"/>
    <property type="evidence" value="ECO:0007669"/>
    <property type="project" value="UniProtKB-UniRule"/>
</dbReference>
<dbReference type="HAMAP" id="MF_00740">
    <property type="entry name" value="Phosphopentomut"/>
    <property type="match status" value="1"/>
</dbReference>
<sequence>MKYKRICLIVLDSVGIGELPDAPRFGDAGSHTLGHIAERVPALRLPNLERLGLGAIAPLHGIEAARHPQAYYGKMAEVSVGKDTMTGHWEIMGLKVATPFNVFPEGFPMELIERFEKETGRKVIGNKPASGTDILVELGEEQMKTGAWIVYTSADSVFQLAAHEEVIPLGELYLGCEIARKLTLEDPYAVGRVIARPYVGKPGAFVRTPNRHDYAVKPPAPTVMNLLKDAGRDVIAVGKINDIFDGEGVTKATPTKSNLDGIHKTLELLDHDFEGLLFTNLVDFDSLYGHRRDPEGYARALNEFDEWLPKLMEKTGPEDLLIITADHGNDPVHPGTDHTREYVPLLVYSPSLQEPSSLGIRATFSDLGATVADNFGAGSTGNGNSFLQQLK</sequence>
<dbReference type="CDD" id="cd16009">
    <property type="entry name" value="PPM"/>
    <property type="match status" value="1"/>
</dbReference>
<evidence type="ECO:0000256" key="4">
    <source>
        <dbReference type="ARBA" id="ARBA00023211"/>
    </source>
</evidence>
<feature type="binding site" evidence="6">
    <location>
        <position position="285"/>
    </location>
    <ligand>
        <name>Mn(2+)</name>
        <dbReference type="ChEBI" id="CHEBI:29035"/>
        <label>2</label>
    </ligand>
</feature>
<keyword evidence="4 6" id="KW-0464">Manganese</keyword>
<evidence type="ECO:0000256" key="6">
    <source>
        <dbReference type="HAMAP-Rule" id="MF_00740"/>
    </source>
</evidence>
<evidence type="ECO:0000313" key="10">
    <source>
        <dbReference type="Proteomes" id="UP000693672"/>
    </source>
</evidence>
<reference evidence="9" key="1">
    <citation type="submission" date="2021-06" db="EMBL/GenBank/DDBJ databases">
        <authorList>
            <person name="Criscuolo A."/>
        </authorList>
    </citation>
    <scope>NUCLEOTIDE SEQUENCE</scope>
    <source>
        <strain evidence="9">CIP111600</strain>
    </source>
</reference>
<dbReference type="EC" id="5.4.2.7" evidence="6 7"/>
<dbReference type="InterPro" id="IPR006124">
    <property type="entry name" value="Metalloenzyme"/>
</dbReference>
<evidence type="ECO:0000256" key="5">
    <source>
        <dbReference type="ARBA" id="ARBA00023235"/>
    </source>
</evidence>
<dbReference type="GO" id="GO:0005829">
    <property type="term" value="C:cytosol"/>
    <property type="evidence" value="ECO:0007669"/>
    <property type="project" value="TreeGrafter"/>
</dbReference>
<accession>A0A916K0R3</accession>
<proteinExistence type="inferred from homology"/>
<dbReference type="GO" id="GO:0009117">
    <property type="term" value="P:nucleotide metabolic process"/>
    <property type="evidence" value="ECO:0007669"/>
    <property type="project" value="UniProtKB-UniRule"/>
</dbReference>
<evidence type="ECO:0000256" key="7">
    <source>
        <dbReference type="NCBIfam" id="TIGR01696"/>
    </source>
</evidence>
<dbReference type="PIRSF" id="PIRSF001491">
    <property type="entry name" value="Ppentomutase"/>
    <property type="match status" value="1"/>
</dbReference>